<gene>
    <name evidence="1" type="ORF">METZ01_LOCUS205702</name>
</gene>
<dbReference type="AlphaFoldDB" id="A0A382EQ80"/>
<sequence>MTTGAPGRHGKRPDTSQIICRHVTHLRRIQRSETLAGSHQSSEKFGEVEFEVRDWEATESGYHKN</sequence>
<dbReference type="EMBL" id="UINC01045732">
    <property type="protein sequence ID" value="SVB52848.1"/>
    <property type="molecule type" value="Genomic_DNA"/>
</dbReference>
<proteinExistence type="predicted"/>
<name>A0A382EQ80_9ZZZZ</name>
<organism evidence="1">
    <name type="scientific">marine metagenome</name>
    <dbReference type="NCBI Taxonomy" id="408172"/>
    <lineage>
        <taxon>unclassified sequences</taxon>
        <taxon>metagenomes</taxon>
        <taxon>ecological metagenomes</taxon>
    </lineage>
</organism>
<evidence type="ECO:0000313" key="1">
    <source>
        <dbReference type="EMBL" id="SVB52848.1"/>
    </source>
</evidence>
<protein>
    <submittedName>
        <fullName evidence="1">Uncharacterized protein</fullName>
    </submittedName>
</protein>
<reference evidence="1" key="1">
    <citation type="submission" date="2018-05" db="EMBL/GenBank/DDBJ databases">
        <authorList>
            <person name="Lanie J.A."/>
            <person name="Ng W.-L."/>
            <person name="Kazmierczak K.M."/>
            <person name="Andrzejewski T.M."/>
            <person name="Davidsen T.M."/>
            <person name="Wayne K.J."/>
            <person name="Tettelin H."/>
            <person name="Glass J.I."/>
            <person name="Rusch D."/>
            <person name="Podicherti R."/>
            <person name="Tsui H.-C.T."/>
            <person name="Winkler M.E."/>
        </authorList>
    </citation>
    <scope>NUCLEOTIDE SEQUENCE</scope>
</reference>
<accession>A0A382EQ80</accession>